<evidence type="ECO:0000313" key="2">
    <source>
        <dbReference type="EMBL" id="CDM67401.1"/>
    </source>
</evidence>
<dbReference type="HOGENOM" id="CLU_1281332_0_0_9"/>
<reference evidence="2 3" key="1">
    <citation type="submission" date="2013-11" db="EMBL/GenBank/DDBJ databases">
        <title>Complete genome sequence of Clostridum sp. M2/40.</title>
        <authorList>
            <person name="Wibberg D."/>
            <person name="Puehler A."/>
            <person name="Schlueter A."/>
        </authorList>
    </citation>
    <scope>NUCLEOTIDE SEQUENCE [LARGE SCALE GENOMIC DNA]</scope>
    <source>
        <strain evidence="3">M2/40</strain>
    </source>
</reference>
<dbReference type="EMBL" id="HG917868">
    <property type="protein sequence ID" value="CDM67401.1"/>
    <property type="molecule type" value="Genomic_DNA"/>
</dbReference>
<dbReference type="Pfam" id="PF17118">
    <property type="entry name" value="DUF5105"/>
    <property type="match status" value="1"/>
</dbReference>
<protein>
    <recommendedName>
        <fullName evidence="1">DUF5105 domain-containing protein</fullName>
    </recommendedName>
</protein>
<gene>
    <name evidence="2" type="ORF">CM240_0231</name>
</gene>
<dbReference type="PROSITE" id="PS51257">
    <property type="entry name" value="PROKAR_LIPOPROTEIN"/>
    <property type="match status" value="1"/>
</dbReference>
<feature type="domain" description="DUF5105" evidence="1">
    <location>
        <begin position="30"/>
        <end position="210"/>
    </location>
</feature>
<keyword evidence="3" id="KW-1185">Reference proteome</keyword>
<dbReference type="PATRIC" id="fig|1216932.3.peg.212"/>
<organism evidence="2 3">
    <name type="scientific">Clostridium bornimense</name>
    <dbReference type="NCBI Taxonomy" id="1216932"/>
    <lineage>
        <taxon>Bacteria</taxon>
        <taxon>Bacillati</taxon>
        <taxon>Bacillota</taxon>
        <taxon>Clostridia</taxon>
        <taxon>Eubacteriales</taxon>
        <taxon>Clostridiaceae</taxon>
        <taxon>Clostridium</taxon>
    </lineage>
</organism>
<dbReference type="InterPro" id="IPR031343">
    <property type="entry name" value="DUF5105"/>
</dbReference>
<sequence length="215" mass="24634">MKNIKKISALLSIIMVSVLLTSCKITLPKIKKNYTPEESMKVYIDASCLKENSDTVDFIGSEEEKNALYVSGKIKVKNKIIDELSKEGVSASDKQVEKIYEAVLRAVNKIDFKIEKVSEENDVAQVKITCNYLDLSNIQNNVNQYVEEERKGAILQDEDDVIDLAINALIRGYDDSQLSDKTYEEIFEMHREGRRWAINDEDKFYNDIMNLCISE</sequence>
<evidence type="ECO:0000259" key="1">
    <source>
        <dbReference type="Pfam" id="PF17118"/>
    </source>
</evidence>
<name>W6RS69_9CLOT</name>
<accession>W6RS69</accession>
<dbReference type="Proteomes" id="UP000019426">
    <property type="component" value="Chromosome M2/40_rep1"/>
</dbReference>
<dbReference type="AlphaFoldDB" id="W6RS69"/>
<dbReference type="STRING" id="1216932.CM240_0231"/>
<dbReference type="KEGG" id="clt:CM240_0231"/>
<evidence type="ECO:0000313" key="3">
    <source>
        <dbReference type="Proteomes" id="UP000019426"/>
    </source>
</evidence>
<dbReference type="RefSeq" id="WP_044035861.1">
    <property type="nucleotide sequence ID" value="NZ_HG917868.1"/>
</dbReference>
<proteinExistence type="predicted"/>